<dbReference type="AlphaFoldDB" id="G0VFL8"/>
<dbReference type="OMA" id="NCRITSE"/>
<protein>
    <recommendedName>
        <fullName evidence="7">Telomere replication protein EST3</fullName>
    </recommendedName>
</protein>
<dbReference type="GO" id="GO:0042162">
    <property type="term" value="F:telomeric DNA binding"/>
    <property type="evidence" value="ECO:0007669"/>
    <property type="project" value="EnsemblFungi"/>
</dbReference>
<accession>G0VFL8</accession>
<dbReference type="STRING" id="1064592.G0VFL8"/>
<dbReference type="Gene3D" id="2.40.50.960">
    <property type="match status" value="1"/>
</dbReference>
<evidence type="ECO:0000256" key="6">
    <source>
        <dbReference type="ARBA" id="ARBA00023777"/>
    </source>
</evidence>
<gene>
    <name evidence="10" type="primary">NCAS0E02150</name>
    <name evidence="10" type="ordered locus">NCAS_0E02150</name>
</gene>
<dbReference type="Pfam" id="PF10341">
    <property type="entry name" value="TPP1"/>
    <property type="match status" value="1"/>
</dbReference>
<name>G0VFL8_NAUCA</name>
<dbReference type="eggNOG" id="ENOG502S5B8">
    <property type="taxonomic scope" value="Eukaryota"/>
</dbReference>
<dbReference type="RefSeq" id="XP_003676644.1">
    <property type="nucleotide sequence ID" value="XM_003676596.1"/>
</dbReference>
<dbReference type="HOGENOM" id="CLU_1489823_0_0_1"/>
<keyword evidence="5" id="KW-0539">Nucleus</keyword>
<proteinExistence type="inferred from homology"/>
<reference evidence="10 11" key="1">
    <citation type="journal article" date="2011" name="Proc. Natl. Acad. Sci. U.S.A.">
        <title>Evolutionary erosion of yeast sex chromosomes by mating-type switching accidents.</title>
        <authorList>
            <person name="Gordon J.L."/>
            <person name="Armisen D."/>
            <person name="Proux-Wera E."/>
            <person name="Oheigeartaigh S.S."/>
            <person name="Byrne K.P."/>
            <person name="Wolfe K.H."/>
        </authorList>
    </citation>
    <scope>NUCLEOTIDE SEQUENCE [LARGE SCALE GENOMIC DNA]</scope>
    <source>
        <strain evidence="11">ATCC 76901 / BCRC 22586 / CBS 4309 / NBRC 1992 / NRRL Y-12630</strain>
    </source>
</reference>
<organism evidence="10 11">
    <name type="scientific">Naumovozyma castellii</name>
    <name type="common">Yeast</name>
    <name type="synonym">Saccharomyces castellii</name>
    <dbReference type="NCBI Taxonomy" id="27288"/>
    <lineage>
        <taxon>Eukaryota</taxon>
        <taxon>Fungi</taxon>
        <taxon>Dikarya</taxon>
        <taxon>Ascomycota</taxon>
        <taxon>Saccharomycotina</taxon>
        <taxon>Saccharomycetes</taxon>
        <taxon>Saccharomycetales</taxon>
        <taxon>Saccharomycetaceae</taxon>
        <taxon>Naumovozyma</taxon>
    </lineage>
</organism>
<dbReference type="GO" id="GO:0003924">
    <property type="term" value="F:GTPase activity"/>
    <property type="evidence" value="ECO:0007669"/>
    <property type="project" value="EnsemblFungi"/>
</dbReference>
<keyword evidence="3" id="KW-0158">Chromosome</keyword>
<feature type="domain" description="Shelterin complex subunit TPP1/Est3" evidence="9">
    <location>
        <begin position="18"/>
        <end position="179"/>
    </location>
</feature>
<keyword evidence="11" id="KW-1185">Reference proteome</keyword>
<sequence>MPRVILSSKLSQTDSIFLQPWIEGLLRESLQKKTYLPGNQQREVPSLNEADLRAPQCSPKVLTNHCHFTKVTKFFKINNYAISASIRDSRFQLLVEFTPKCVSNFERRHHRRLTSETLNCLLVIGDAAIIYKSRDQITTQFGNIDFIISKNVSPLVPILQINQASLFDGDQVQHLRSFPFVYSTL</sequence>
<dbReference type="FunCoup" id="G0VFL8">
    <property type="interactions" value="57"/>
</dbReference>
<evidence type="ECO:0000256" key="3">
    <source>
        <dbReference type="ARBA" id="ARBA00022454"/>
    </source>
</evidence>
<dbReference type="KEGG" id="ncs:NCAS_0E02150"/>
<evidence type="ECO:0000256" key="4">
    <source>
        <dbReference type="ARBA" id="ARBA00022895"/>
    </source>
</evidence>
<dbReference type="EMBL" id="HE576756">
    <property type="protein sequence ID" value="CCC70285.1"/>
    <property type="molecule type" value="Genomic_DNA"/>
</dbReference>
<dbReference type="OrthoDB" id="4069148at2759"/>
<dbReference type="GeneID" id="96903916"/>
<evidence type="ECO:0000259" key="9">
    <source>
        <dbReference type="Pfam" id="PF10341"/>
    </source>
</evidence>
<evidence type="ECO:0000256" key="5">
    <source>
        <dbReference type="ARBA" id="ARBA00023242"/>
    </source>
</evidence>
<dbReference type="GO" id="GO:0005697">
    <property type="term" value="C:telomerase holoenzyme complex"/>
    <property type="evidence" value="ECO:0007669"/>
    <property type="project" value="EnsemblFungi"/>
</dbReference>
<comment type="similarity">
    <text evidence="6">Belongs to the EST3 family.</text>
</comment>
<dbReference type="InParanoid" id="G0VFL8"/>
<evidence type="ECO:0000256" key="8">
    <source>
        <dbReference type="ARBA" id="ARBA00024878"/>
    </source>
</evidence>
<reference key="2">
    <citation type="submission" date="2011-08" db="EMBL/GenBank/DDBJ databases">
        <title>Genome sequence of Naumovozyma castellii.</title>
        <authorList>
            <person name="Gordon J.L."/>
            <person name="Armisen D."/>
            <person name="Proux-Wera E."/>
            <person name="OhEigeartaigh S.S."/>
            <person name="Byrne K.P."/>
            <person name="Wolfe K.H."/>
        </authorList>
    </citation>
    <scope>NUCLEOTIDE SEQUENCE</scope>
    <source>
        <strain>Type strain:CBS 4309</strain>
    </source>
</reference>
<evidence type="ECO:0000256" key="2">
    <source>
        <dbReference type="ARBA" id="ARBA00004574"/>
    </source>
</evidence>
<evidence type="ECO:0000313" key="11">
    <source>
        <dbReference type="Proteomes" id="UP000001640"/>
    </source>
</evidence>
<dbReference type="GO" id="GO:0000781">
    <property type="term" value="C:chromosome, telomeric region"/>
    <property type="evidence" value="ECO:0007669"/>
    <property type="project" value="UniProtKB-SubCell"/>
</dbReference>
<evidence type="ECO:0000256" key="7">
    <source>
        <dbReference type="ARBA" id="ARBA00023906"/>
    </source>
</evidence>
<dbReference type="GO" id="GO:0007004">
    <property type="term" value="P:telomere maintenance via telomerase"/>
    <property type="evidence" value="ECO:0007669"/>
    <property type="project" value="EnsemblFungi"/>
</dbReference>
<evidence type="ECO:0000313" key="10">
    <source>
        <dbReference type="EMBL" id="CCC70285.1"/>
    </source>
</evidence>
<comment type="function">
    <text evidence="8">Component of the telomerase complex involved in telomere replication. Stimulates RNA/DNA heteroduplex unwinding which favors the telomere replication by the telomerase.</text>
</comment>
<evidence type="ECO:0000256" key="1">
    <source>
        <dbReference type="ARBA" id="ARBA00004123"/>
    </source>
</evidence>
<dbReference type="Proteomes" id="UP000001640">
    <property type="component" value="Chromosome 5"/>
</dbReference>
<dbReference type="InterPro" id="IPR019437">
    <property type="entry name" value="TPP1/Est3"/>
</dbReference>
<comment type="subcellular location">
    <subcellularLocation>
        <location evidence="2">Chromosome</location>
        <location evidence="2">Telomere</location>
    </subcellularLocation>
    <subcellularLocation>
        <location evidence="1">Nucleus</location>
    </subcellularLocation>
</comment>
<keyword evidence="4" id="KW-0779">Telomere</keyword>
<dbReference type="GO" id="GO:0033677">
    <property type="term" value="F:DNA/RNA helicase activity"/>
    <property type="evidence" value="ECO:0007669"/>
    <property type="project" value="EnsemblFungi"/>
</dbReference>